<comment type="caution">
    <text evidence="3">The sequence shown here is derived from an EMBL/GenBank/DDBJ whole genome shotgun (WGS) entry which is preliminary data.</text>
</comment>
<feature type="domain" description="Xylose isomerase-like TIM barrel" evidence="2">
    <location>
        <begin position="20"/>
        <end position="243"/>
    </location>
</feature>
<protein>
    <submittedName>
        <fullName evidence="3">Sugar phosphate isomerase/epimerase</fullName>
    </submittedName>
</protein>
<proteinExistence type="predicted"/>
<keyword evidence="4" id="KW-1185">Reference proteome</keyword>
<dbReference type="Pfam" id="PF01261">
    <property type="entry name" value="AP_endonuc_2"/>
    <property type="match status" value="1"/>
</dbReference>
<evidence type="ECO:0000313" key="3">
    <source>
        <dbReference type="EMBL" id="NWK55609.1"/>
    </source>
</evidence>
<name>A0A851GEK2_9BACT</name>
<dbReference type="Gene3D" id="3.20.20.150">
    <property type="entry name" value="Divalent-metal-dependent TIM barrel enzymes"/>
    <property type="match status" value="1"/>
</dbReference>
<keyword evidence="1 3" id="KW-0413">Isomerase</keyword>
<dbReference type="PANTHER" id="PTHR43489:SF7">
    <property type="entry name" value="3-DEHYDRO-D-GULOSIDE 4-EPIMERASE-RELATED"/>
    <property type="match status" value="1"/>
</dbReference>
<dbReference type="InterPro" id="IPR036237">
    <property type="entry name" value="Xyl_isomerase-like_sf"/>
</dbReference>
<gene>
    <name evidence="3" type="ORF">HW115_08295</name>
</gene>
<dbReference type="EMBL" id="JACBAZ010000003">
    <property type="protein sequence ID" value="NWK55609.1"/>
    <property type="molecule type" value="Genomic_DNA"/>
</dbReference>
<dbReference type="Proteomes" id="UP000557872">
    <property type="component" value="Unassembled WGS sequence"/>
</dbReference>
<reference evidence="3 4" key="1">
    <citation type="submission" date="2020-07" db="EMBL/GenBank/DDBJ databases">
        <title>Roseicoccus Jingziensis gen. nov., sp. nov., isolated from coastal seawater.</title>
        <authorList>
            <person name="Feng X."/>
        </authorList>
    </citation>
    <scope>NUCLEOTIDE SEQUENCE [LARGE SCALE GENOMIC DNA]</scope>
    <source>
        <strain evidence="3 4">N1E253</strain>
    </source>
</reference>
<dbReference type="InterPro" id="IPR050417">
    <property type="entry name" value="Sugar_Epim/Isomerase"/>
</dbReference>
<dbReference type="SUPFAM" id="SSF51658">
    <property type="entry name" value="Xylose isomerase-like"/>
    <property type="match status" value="1"/>
</dbReference>
<sequence length="275" mass="30516">MNMLLWTTQVTEEHFPLFGQLKNLGYTSVEVPISEGNAEYYRVMAQKIREAGLSCSTVTAMSVDKDPASPDPVVRAAAEDHLKWVVDMTVELGAHLLVGPLFAAHGYFDNPSTVEEARMNSAKVLKKVAQYAASRGVSLSIEFLNRFEIKLLNCCEDCASYLELINEENVGILYDSHHANIEEKSIEEAFTLYGHLFNHIHFSESNRATLGEGQVDWSSTTKALKGLGYKGGIAIEAFASDVEGFSEVAHVWRNLFSDKIQLCEQSINFAKKITA</sequence>
<organism evidence="3 4">
    <name type="scientific">Oceaniferula marina</name>
    <dbReference type="NCBI Taxonomy" id="2748318"/>
    <lineage>
        <taxon>Bacteria</taxon>
        <taxon>Pseudomonadati</taxon>
        <taxon>Verrucomicrobiota</taxon>
        <taxon>Verrucomicrobiia</taxon>
        <taxon>Verrucomicrobiales</taxon>
        <taxon>Verrucomicrobiaceae</taxon>
        <taxon>Oceaniferula</taxon>
    </lineage>
</organism>
<dbReference type="InterPro" id="IPR013022">
    <property type="entry name" value="Xyl_isomerase-like_TIM-brl"/>
</dbReference>
<evidence type="ECO:0000313" key="4">
    <source>
        <dbReference type="Proteomes" id="UP000557872"/>
    </source>
</evidence>
<evidence type="ECO:0000259" key="2">
    <source>
        <dbReference type="Pfam" id="PF01261"/>
    </source>
</evidence>
<dbReference type="PANTHER" id="PTHR43489">
    <property type="entry name" value="ISOMERASE"/>
    <property type="match status" value="1"/>
</dbReference>
<dbReference type="GO" id="GO:0016853">
    <property type="term" value="F:isomerase activity"/>
    <property type="evidence" value="ECO:0007669"/>
    <property type="project" value="UniProtKB-KW"/>
</dbReference>
<dbReference type="AlphaFoldDB" id="A0A851GEK2"/>
<accession>A0A851GEK2</accession>
<evidence type="ECO:0000256" key="1">
    <source>
        <dbReference type="ARBA" id="ARBA00023235"/>
    </source>
</evidence>